<keyword evidence="1" id="KW-0732">Signal</keyword>
<evidence type="ECO:0000256" key="1">
    <source>
        <dbReference type="SAM" id="SignalP"/>
    </source>
</evidence>
<organism evidence="3 4">
    <name type="scientific">Anaerobacillus arseniciselenatis</name>
    <dbReference type="NCBI Taxonomy" id="85682"/>
    <lineage>
        <taxon>Bacteria</taxon>
        <taxon>Bacillati</taxon>
        <taxon>Bacillota</taxon>
        <taxon>Bacilli</taxon>
        <taxon>Bacillales</taxon>
        <taxon>Bacillaceae</taxon>
        <taxon>Anaerobacillus</taxon>
    </lineage>
</organism>
<gene>
    <name evidence="3" type="ORF">BKP35_05170</name>
</gene>
<dbReference type="Gene3D" id="1.10.1130.10">
    <property type="entry name" value="Flavocytochrome C3, Chain A"/>
    <property type="match status" value="1"/>
</dbReference>
<dbReference type="AlphaFoldDB" id="A0A1S2LRV0"/>
<reference evidence="3 4" key="1">
    <citation type="submission" date="2016-10" db="EMBL/GenBank/DDBJ databases">
        <title>Draft genome sequences of four alkaliphilic bacteria belonging to the Anaerobacillus genus.</title>
        <authorList>
            <person name="Bassil N.M."/>
            <person name="Lloyd J.R."/>
        </authorList>
    </citation>
    <scope>NUCLEOTIDE SEQUENCE [LARGE SCALE GENOMIC DNA]</scope>
    <source>
        <strain evidence="3 4">DSM 15340</strain>
    </source>
</reference>
<accession>A0A1S2LRV0</accession>
<dbReference type="PROSITE" id="PS51257">
    <property type="entry name" value="PROKAR_LIPOPROTEIN"/>
    <property type="match status" value="1"/>
</dbReference>
<proteinExistence type="predicted"/>
<protein>
    <recommendedName>
        <fullName evidence="2">Cytochrome c-552/4 domain-containing protein</fullName>
    </recommendedName>
</protein>
<name>A0A1S2LRV0_9BACI</name>
<dbReference type="RefSeq" id="WP_071312345.1">
    <property type="nucleotide sequence ID" value="NZ_MLQQ01000002.1"/>
</dbReference>
<feature type="domain" description="Cytochrome c-552/4" evidence="2">
    <location>
        <begin position="70"/>
        <end position="152"/>
    </location>
</feature>
<dbReference type="Pfam" id="PF13435">
    <property type="entry name" value="Cytochrome_C554"/>
    <property type="match status" value="1"/>
</dbReference>
<comment type="caution">
    <text evidence="3">The sequence shown here is derived from an EMBL/GenBank/DDBJ whole genome shotgun (WGS) entry which is preliminary data.</text>
</comment>
<evidence type="ECO:0000313" key="3">
    <source>
        <dbReference type="EMBL" id="OIJ15241.1"/>
    </source>
</evidence>
<evidence type="ECO:0000259" key="2">
    <source>
        <dbReference type="Pfam" id="PF13435"/>
    </source>
</evidence>
<sequence>MNMKKLFILLIFALTTILVVSGCSNEQTKPDEEQGAADEKANDVAEQEELEVIAEEGNRFEAGAFQNPETCGGCHTDIHSAWSGSMHRYAWENDLYQADYLKASAETDGFTDVFCAECHTPVSVRTGQLPPADGSLIDDTSKMGVSCDYCHTVSEVVEPVNVQTISEPGDAKQGPRGDGDSPVHEVEFSEVVTDASFCGSCHNVDHPTSGVAVIDTYTDWKEGPYAAEGIRCQDCHMSPTPGVAKNPGKSAVMGEERDHIATHYFPGGSAFFHERQGDDTHAEMSRQMLEAAATLEAEASKTGDGLELITRVTNVGAGHKIPTGVTYIRKMWLEVTVTDESGQELFTSGHIIDGNHVDEDAVFYRVLFKDGDGNLTNKSWRAEGIGYDRRIAPNETDEETYVIPVQEDNINITVRLMYRSYSQESINESGLDNLQVPSIEMARTEFQVK</sequence>
<feature type="chain" id="PRO_5038706448" description="Cytochrome c-552/4 domain-containing protein" evidence="1">
    <location>
        <begin position="22"/>
        <end position="449"/>
    </location>
</feature>
<dbReference type="Proteomes" id="UP000180098">
    <property type="component" value="Unassembled WGS sequence"/>
</dbReference>
<evidence type="ECO:0000313" key="4">
    <source>
        <dbReference type="Proteomes" id="UP000180098"/>
    </source>
</evidence>
<dbReference type="SUPFAM" id="SSF48695">
    <property type="entry name" value="Multiheme cytochromes"/>
    <property type="match status" value="1"/>
</dbReference>
<dbReference type="EMBL" id="MLQQ01000002">
    <property type="protein sequence ID" value="OIJ15241.1"/>
    <property type="molecule type" value="Genomic_DNA"/>
</dbReference>
<dbReference type="OrthoDB" id="9814800at2"/>
<dbReference type="InterPro" id="IPR023155">
    <property type="entry name" value="Cyt_c-552/4"/>
</dbReference>
<keyword evidence="4" id="KW-1185">Reference proteome</keyword>
<dbReference type="InterPro" id="IPR036280">
    <property type="entry name" value="Multihaem_cyt_sf"/>
</dbReference>
<feature type="signal peptide" evidence="1">
    <location>
        <begin position="1"/>
        <end position="21"/>
    </location>
</feature>